<dbReference type="SUPFAM" id="SSF53474">
    <property type="entry name" value="alpha/beta-Hydrolases"/>
    <property type="match status" value="2"/>
</dbReference>
<dbReference type="Gene3D" id="3.40.50.1820">
    <property type="entry name" value="alpha/beta hydrolase"/>
    <property type="match status" value="1"/>
</dbReference>
<dbReference type="PANTHER" id="PTHR33938:SF15">
    <property type="entry name" value="FERULOYL ESTERASE B-RELATED"/>
    <property type="match status" value="1"/>
</dbReference>
<dbReference type="GO" id="GO:0016787">
    <property type="term" value="F:hydrolase activity"/>
    <property type="evidence" value="ECO:0007669"/>
    <property type="project" value="UniProtKB-KW"/>
</dbReference>
<evidence type="ECO:0000256" key="6">
    <source>
        <dbReference type="ARBA" id="ARBA00022837"/>
    </source>
</evidence>
<dbReference type="InterPro" id="IPR011118">
    <property type="entry name" value="Tannase/feruloyl_esterase"/>
</dbReference>
<dbReference type="PANTHER" id="PTHR33938">
    <property type="entry name" value="FERULOYL ESTERASE B-RELATED"/>
    <property type="match status" value="1"/>
</dbReference>
<protein>
    <submittedName>
        <fullName evidence="9">Tannase/feruloyl esterase family alpha/beta hydrolase</fullName>
    </submittedName>
</protein>
<proteinExistence type="inferred from homology"/>
<feature type="chain" id="PRO_5046435194" evidence="8">
    <location>
        <begin position="22"/>
        <end position="590"/>
    </location>
</feature>
<reference evidence="9 10" key="1">
    <citation type="submission" date="2024-05" db="EMBL/GenBank/DDBJ databases">
        <authorList>
            <person name="Liu Q."/>
            <person name="Xin Y.-H."/>
        </authorList>
    </citation>
    <scope>NUCLEOTIDE SEQUENCE [LARGE SCALE GENOMIC DNA]</scope>
    <source>
        <strain evidence="9 10">CGMCC 1.10181</strain>
    </source>
</reference>
<evidence type="ECO:0000256" key="1">
    <source>
        <dbReference type="ARBA" id="ARBA00006249"/>
    </source>
</evidence>
<evidence type="ECO:0000256" key="4">
    <source>
        <dbReference type="ARBA" id="ARBA00022729"/>
    </source>
</evidence>
<sequence length="590" mass="61785">MVMRATLLAGSAMVGALLSTASGDRPPPGNAAADGPARTFEARCAAIGSEMKGAWPVPATRIVASVYRVAGPAPTPPGPPGMAMPPATLPVHCEVTGTMHERTGIDGQHYAIRFHLRLPENWNHRFFFQGGGGTNGDLGDAIGRLTGDAAPALTQGFAVLSQDSGHDNATNALPDRGGATAFGFDPQARADFGGASLAPVTRAAKAVVGKFYGAAPRYSYFVGCSKGGQEGMALAQRYPELYDGIVAAAPGFSLPRAALAEAWDTQSFAQVARAKGERVTPASLAATFSDSDLGLVRKAVLEACDADDGLKDGIVGNFRQCTSAKVLPALARSTCTGEKQDSCLSRAQVGALVRVHDGVATTAGKPLYAGFPWDAGWSDMGWRIWKIGLADGHVPAINVMMGAPALATIFTVPPKVPGVGLESMLAYHLGFDFDRDGGAIYATSKIYPRSGWQDVGARSPDLAAFRKRGGRMVVPQGVSDPVFSINDTIAWWNEVNSKVDGTASQFVRVFPVSGMGHCAGGPATDRFDSFGALVQWVEQGKAPDRIEASSGPMSPWHGRTRPLCRYPLIARPKPGTVGGERAESFVCARG</sequence>
<dbReference type="InterPro" id="IPR029058">
    <property type="entry name" value="AB_hydrolase_fold"/>
</dbReference>
<gene>
    <name evidence="9" type="ORF">ABC974_20570</name>
</gene>
<keyword evidence="10" id="KW-1185">Reference proteome</keyword>
<evidence type="ECO:0000256" key="8">
    <source>
        <dbReference type="SAM" id="SignalP"/>
    </source>
</evidence>
<dbReference type="Proteomes" id="UP001419910">
    <property type="component" value="Unassembled WGS sequence"/>
</dbReference>
<keyword evidence="4 8" id="KW-0732">Signal</keyword>
<keyword evidence="7" id="KW-1015">Disulfide bond</keyword>
<comment type="similarity">
    <text evidence="1">Belongs to the tannase family.</text>
</comment>
<keyword evidence="6" id="KW-0106">Calcium</keyword>
<evidence type="ECO:0000256" key="2">
    <source>
        <dbReference type="ARBA" id="ARBA00022487"/>
    </source>
</evidence>
<organism evidence="9 10">
    <name type="scientific">Sphingomonas oligophenolica</name>
    <dbReference type="NCBI Taxonomy" id="301154"/>
    <lineage>
        <taxon>Bacteria</taxon>
        <taxon>Pseudomonadati</taxon>
        <taxon>Pseudomonadota</taxon>
        <taxon>Alphaproteobacteria</taxon>
        <taxon>Sphingomonadales</taxon>
        <taxon>Sphingomonadaceae</taxon>
        <taxon>Sphingomonas</taxon>
    </lineage>
</organism>
<evidence type="ECO:0000313" key="9">
    <source>
        <dbReference type="EMBL" id="MEN2792035.1"/>
    </source>
</evidence>
<evidence type="ECO:0000313" key="10">
    <source>
        <dbReference type="Proteomes" id="UP001419910"/>
    </source>
</evidence>
<evidence type="ECO:0000256" key="5">
    <source>
        <dbReference type="ARBA" id="ARBA00022801"/>
    </source>
</evidence>
<dbReference type="RefSeq" id="WP_343890100.1">
    <property type="nucleotide sequence ID" value="NZ_BAAAEH010000029.1"/>
</dbReference>
<evidence type="ECO:0000256" key="3">
    <source>
        <dbReference type="ARBA" id="ARBA00022723"/>
    </source>
</evidence>
<comment type="caution">
    <text evidence="9">The sequence shown here is derived from an EMBL/GenBank/DDBJ whole genome shotgun (WGS) entry which is preliminary data.</text>
</comment>
<keyword evidence="3" id="KW-0479">Metal-binding</keyword>
<evidence type="ECO:0000256" key="7">
    <source>
        <dbReference type="ARBA" id="ARBA00023157"/>
    </source>
</evidence>
<keyword evidence="2" id="KW-0719">Serine esterase</keyword>
<feature type="signal peptide" evidence="8">
    <location>
        <begin position="1"/>
        <end position="21"/>
    </location>
</feature>
<dbReference type="Pfam" id="PF07519">
    <property type="entry name" value="Tannase"/>
    <property type="match status" value="1"/>
</dbReference>
<dbReference type="EMBL" id="JBDIME010000023">
    <property type="protein sequence ID" value="MEN2792035.1"/>
    <property type="molecule type" value="Genomic_DNA"/>
</dbReference>
<accession>A0ABU9Y898</accession>
<keyword evidence="5 9" id="KW-0378">Hydrolase</keyword>
<name>A0ABU9Y898_9SPHN</name>